<proteinExistence type="predicted"/>
<reference evidence="1 2" key="1">
    <citation type="submission" date="2012-05" db="EMBL/GenBank/DDBJ databases">
        <authorList>
            <person name="Weinstock G."/>
            <person name="Sodergren E."/>
            <person name="Lobos E.A."/>
            <person name="Fulton L."/>
            <person name="Fulton R."/>
            <person name="Courtney L."/>
            <person name="Fronick C."/>
            <person name="O'Laughlin M."/>
            <person name="Godfrey J."/>
            <person name="Wilson R.M."/>
            <person name="Miner T."/>
            <person name="Farmer C."/>
            <person name="Delehaunty K."/>
            <person name="Cordes M."/>
            <person name="Minx P."/>
            <person name="Tomlinson C."/>
            <person name="Chen J."/>
            <person name="Wollam A."/>
            <person name="Pepin K.H."/>
            <person name="Bhonagiri V."/>
            <person name="Zhang X."/>
            <person name="Suruliraj S."/>
            <person name="Warren W."/>
            <person name="Mitreva M."/>
            <person name="Mardis E.R."/>
            <person name="Wilson R.K."/>
        </authorList>
    </citation>
    <scope>NUCLEOTIDE SEQUENCE [LARGE SCALE GENOMIC DNA]</scope>
    <source>
        <strain evidence="1 2">DSM 1785</strain>
    </source>
</reference>
<dbReference type="Proteomes" id="UP000010420">
    <property type="component" value="Unassembled WGS sequence"/>
</dbReference>
<comment type="caution">
    <text evidence="1">The sequence shown here is derived from an EMBL/GenBank/DDBJ whole genome shotgun (WGS) entry which is preliminary data.</text>
</comment>
<dbReference type="HOGENOM" id="CLU_854446_0_0_9"/>
<accession>L1Q9X8</accession>
<dbReference type="AlphaFoldDB" id="L1Q9X8"/>
<evidence type="ECO:0000313" key="1">
    <source>
        <dbReference type="EMBL" id="EKY24407.1"/>
    </source>
</evidence>
<name>L1Q9X8_9CLOT</name>
<protein>
    <submittedName>
        <fullName evidence="1">Uncharacterized protein</fullName>
    </submittedName>
</protein>
<keyword evidence="2" id="KW-1185">Reference proteome</keyword>
<dbReference type="PATRIC" id="fig|545697.3.peg.2662"/>
<dbReference type="eggNOG" id="ENOG5032TUU">
    <property type="taxonomic scope" value="Bacteria"/>
</dbReference>
<organism evidence="1 2">
    <name type="scientific">Clostridium celatum DSM 1785</name>
    <dbReference type="NCBI Taxonomy" id="545697"/>
    <lineage>
        <taxon>Bacteria</taxon>
        <taxon>Bacillati</taxon>
        <taxon>Bacillota</taxon>
        <taxon>Clostridia</taxon>
        <taxon>Eubacteriales</taxon>
        <taxon>Clostridiaceae</taxon>
        <taxon>Clostridium</taxon>
    </lineage>
</organism>
<sequence length="325" mass="37937">MILGLIFILGCKEVEKVECYNEEGKNKIEASDIEEINYIEKDKENIESEKEKIKVTIRSDKASFFHDGVRFTPIIEGNIDKKIQYHWIVEENIYNDGEFYSLKGENIDGFIGDKGPYREIINDGEIVEFAPYNEVSYVDGDYRENKIILQIEEKDTGKILAKDEATIENRQGAYFVKTSENERFKDKILKTEKAKLYGEIFDLVWEIDKGLNDDLKKYINIDTKSFEDFSQEDNEQLFEYISKKYSVTMLDKTFKELEDEGYIKNLSFKDGLVFNVNKYLKNNSNEVSLEGMKWVSGIGAIGFIAEAEKINERWIIRKCQMTRIS</sequence>
<evidence type="ECO:0000313" key="2">
    <source>
        <dbReference type="Proteomes" id="UP000010420"/>
    </source>
</evidence>
<dbReference type="EMBL" id="AMEZ01000086">
    <property type="protein sequence ID" value="EKY24407.1"/>
    <property type="molecule type" value="Genomic_DNA"/>
</dbReference>
<gene>
    <name evidence="1" type="ORF">HMPREF0216_02707</name>
</gene>